<dbReference type="Pfam" id="PF00324">
    <property type="entry name" value="AA_permease"/>
    <property type="match status" value="1"/>
</dbReference>
<evidence type="ECO:0000256" key="4">
    <source>
        <dbReference type="ARBA" id="ARBA00023136"/>
    </source>
</evidence>
<keyword evidence="2 5" id="KW-0812">Transmembrane</keyword>
<dbReference type="InterPro" id="IPR004841">
    <property type="entry name" value="AA-permease/SLC12A_dom"/>
</dbReference>
<evidence type="ECO:0000256" key="2">
    <source>
        <dbReference type="ARBA" id="ARBA00022692"/>
    </source>
</evidence>
<feature type="transmembrane region" description="Helical" evidence="5">
    <location>
        <begin position="66"/>
        <end position="88"/>
    </location>
</feature>
<feature type="non-terminal residue" evidence="7">
    <location>
        <position position="123"/>
    </location>
</feature>
<organism evidence="7">
    <name type="scientific">mine drainage metagenome</name>
    <dbReference type="NCBI Taxonomy" id="410659"/>
    <lineage>
        <taxon>unclassified sequences</taxon>
        <taxon>metagenomes</taxon>
        <taxon>ecological metagenomes</taxon>
    </lineage>
</organism>
<feature type="transmembrane region" description="Helical" evidence="5">
    <location>
        <begin position="6"/>
        <end position="34"/>
    </location>
</feature>
<keyword evidence="3 5" id="KW-1133">Transmembrane helix</keyword>
<dbReference type="AlphaFoldDB" id="T0ZQT7"/>
<evidence type="ECO:0000256" key="3">
    <source>
        <dbReference type="ARBA" id="ARBA00022989"/>
    </source>
</evidence>
<comment type="subcellular location">
    <subcellularLocation>
        <location evidence="1">Membrane</location>
        <topology evidence="1">Multi-pass membrane protein</topology>
    </subcellularLocation>
</comment>
<gene>
    <name evidence="7" type="ORF">B1B_12527</name>
</gene>
<comment type="caution">
    <text evidence="7">The sequence shown here is derived from an EMBL/GenBank/DDBJ whole genome shotgun (WGS) entry which is preliminary data.</text>
</comment>
<reference evidence="7" key="1">
    <citation type="submission" date="2013-08" db="EMBL/GenBank/DDBJ databases">
        <authorList>
            <person name="Mendez C."/>
            <person name="Richter M."/>
            <person name="Ferrer M."/>
            <person name="Sanchez J."/>
        </authorList>
    </citation>
    <scope>NUCLEOTIDE SEQUENCE</scope>
</reference>
<evidence type="ECO:0000259" key="6">
    <source>
        <dbReference type="Pfam" id="PF00324"/>
    </source>
</evidence>
<feature type="domain" description="Amino acid permease/ SLC12A" evidence="6">
    <location>
        <begin position="6"/>
        <end position="109"/>
    </location>
</feature>
<protein>
    <submittedName>
        <fullName evidence="7">Amino acid permease-associated region</fullName>
    </submittedName>
</protein>
<proteinExistence type="predicted"/>
<evidence type="ECO:0000256" key="1">
    <source>
        <dbReference type="ARBA" id="ARBA00004141"/>
    </source>
</evidence>
<evidence type="ECO:0000256" key="5">
    <source>
        <dbReference type="SAM" id="Phobius"/>
    </source>
</evidence>
<keyword evidence="4 5" id="KW-0472">Membrane</keyword>
<dbReference type="GO" id="GO:0016020">
    <property type="term" value="C:membrane"/>
    <property type="evidence" value="ECO:0007669"/>
    <property type="project" value="UniProtKB-SubCell"/>
</dbReference>
<dbReference type="Gene3D" id="1.20.1740.10">
    <property type="entry name" value="Amino acid/polyamine transporter I"/>
    <property type="match status" value="1"/>
</dbReference>
<dbReference type="EMBL" id="AUZY01008209">
    <property type="protein sequence ID" value="EQD47013.1"/>
    <property type="molecule type" value="Genomic_DNA"/>
</dbReference>
<dbReference type="GO" id="GO:0055085">
    <property type="term" value="P:transmembrane transport"/>
    <property type="evidence" value="ECO:0007669"/>
    <property type="project" value="InterPro"/>
</dbReference>
<evidence type="ECO:0000313" key="7">
    <source>
        <dbReference type="EMBL" id="EQD47013.1"/>
    </source>
</evidence>
<reference evidence="7" key="2">
    <citation type="journal article" date="2014" name="ISME J.">
        <title>Microbial stratification in low pH oxic and suboxic macroscopic growths along an acid mine drainage.</title>
        <authorList>
            <person name="Mendez-Garcia C."/>
            <person name="Mesa V."/>
            <person name="Sprenger R.R."/>
            <person name="Richter M."/>
            <person name="Diez M.S."/>
            <person name="Solano J."/>
            <person name="Bargiela R."/>
            <person name="Golyshina O.V."/>
            <person name="Manteca A."/>
            <person name="Ramos J.L."/>
            <person name="Gallego J.R."/>
            <person name="Llorente I."/>
            <person name="Martins Dos Santos V.A."/>
            <person name="Jensen O.N."/>
            <person name="Pelaez A.I."/>
            <person name="Sanchez J."/>
            <person name="Ferrer M."/>
        </authorList>
    </citation>
    <scope>NUCLEOTIDE SEQUENCE</scope>
</reference>
<feature type="transmembrane region" description="Helical" evidence="5">
    <location>
        <begin position="94"/>
        <end position="112"/>
    </location>
</feature>
<sequence length="123" mass="13132">MTYGAVVLALAGFFAPIVLLMATAIVVINGLVILRLSRRFTSTGGYYTYAMRTLSERTGFQTGWMYLFYSILFGSAYVVGAAFVINFVLGVNPVVIVLALSVPAMIFLVTGVSPSAKYAIVAG</sequence>
<accession>T0ZQT7</accession>
<name>T0ZQT7_9ZZZZ</name>